<evidence type="ECO:0000313" key="4">
    <source>
        <dbReference type="Proteomes" id="UP000011115"/>
    </source>
</evidence>
<dbReference type="AlphaFoldDB" id="M1CUP0"/>
<dbReference type="HOGENOM" id="CLU_1226634_0_0_1"/>
<evidence type="ECO:0000256" key="2">
    <source>
        <dbReference type="SAM" id="MobiDB-lite"/>
    </source>
</evidence>
<evidence type="ECO:0000256" key="1">
    <source>
        <dbReference type="SAM" id="Coils"/>
    </source>
</evidence>
<keyword evidence="4" id="KW-1185">Reference proteome</keyword>
<reference evidence="4" key="1">
    <citation type="journal article" date="2011" name="Nature">
        <title>Genome sequence and analysis of the tuber crop potato.</title>
        <authorList>
            <consortium name="The Potato Genome Sequencing Consortium"/>
        </authorList>
    </citation>
    <scope>NUCLEOTIDE SEQUENCE [LARGE SCALE GENOMIC DNA]</scope>
    <source>
        <strain evidence="4">cv. DM1-3 516 R44</strain>
    </source>
</reference>
<accession>M1CUP0</accession>
<keyword evidence="1" id="KW-0175">Coiled coil</keyword>
<feature type="compositionally biased region" description="Low complexity" evidence="2">
    <location>
        <begin position="93"/>
        <end position="103"/>
    </location>
</feature>
<name>M1CUP0_SOLTU</name>
<dbReference type="PaxDb" id="4113-PGSC0003DMT400075118"/>
<protein>
    <submittedName>
        <fullName evidence="3">Uncharacterized protein</fullName>
    </submittedName>
</protein>
<reference evidence="3" key="2">
    <citation type="submission" date="2015-06" db="UniProtKB">
        <authorList>
            <consortium name="EnsemblPlants"/>
        </authorList>
    </citation>
    <scope>IDENTIFICATION</scope>
    <source>
        <strain evidence="3">DM1-3 516 R44</strain>
    </source>
</reference>
<evidence type="ECO:0000313" key="3">
    <source>
        <dbReference type="EnsemblPlants" id="PGSC0003DMT400075118"/>
    </source>
</evidence>
<feature type="compositionally biased region" description="Basic residues" evidence="2">
    <location>
        <begin position="121"/>
        <end position="136"/>
    </location>
</feature>
<feature type="region of interest" description="Disordered" evidence="2">
    <location>
        <begin position="93"/>
        <end position="136"/>
    </location>
</feature>
<feature type="region of interest" description="Disordered" evidence="2">
    <location>
        <begin position="42"/>
        <end position="68"/>
    </location>
</feature>
<organism evidence="3 4">
    <name type="scientific">Solanum tuberosum</name>
    <name type="common">Potato</name>
    <dbReference type="NCBI Taxonomy" id="4113"/>
    <lineage>
        <taxon>Eukaryota</taxon>
        <taxon>Viridiplantae</taxon>
        <taxon>Streptophyta</taxon>
        <taxon>Embryophyta</taxon>
        <taxon>Tracheophyta</taxon>
        <taxon>Spermatophyta</taxon>
        <taxon>Magnoliopsida</taxon>
        <taxon>eudicotyledons</taxon>
        <taxon>Gunneridae</taxon>
        <taxon>Pentapetalae</taxon>
        <taxon>asterids</taxon>
        <taxon>lamiids</taxon>
        <taxon>Solanales</taxon>
        <taxon>Solanaceae</taxon>
        <taxon>Solanoideae</taxon>
        <taxon>Solaneae</taxon>
        <taxon>Solanum</taxon>
    </lineage>
</organism>
<dbReference type="Gramene" id="PGSC0003DMT400075118">
    <property type="protein sequence ID" value="PGSC0003DMT400075118"/>
    <property type="gene ID" value="PGSC0003DMG400029219"/>
</dbReference>
<proteinExistence type="predicted"/>
<sequence length="226" mass="25282">MISSRSSWISSGMIPIKTQVPRINIQHAVDPAEHSRVSAKVASSQSHRNHVAHSMKENTDDVQSTPSEAFPVRMTRSVKRTLEDQFILLSAKKPQISKSKSSSQTEPIDIPDDPSESEKTKKGKNKISSNTHKKQRLRAQITLKNEEIIALRVSHNAAMDQLHVSYGLEHDRLVEEIAKLKEDLAKYEAALEVEKSTNSENLKGLLDFFKYTPQSSSPLTTSSKIP</sequence>
<feature type="coiled-coil region" evidence="1">
    <location>
        <begin position="170"/>
        <end position="197"/>
    </location>
</feature>
<dbReference type="EnsemblPlants" id="PGSC0003DMT400075118">
    <property type="protein sequence ID" value="PGSC0003DMT400075118"/>
    <property type="gene ID" value="PGSC0003DMG400029219"/>
</dbReference>
<dbReference type="Proteomes" id="UP000011115">
    <property type="component" value="Unassembled WGS sequence"/>
</dbReference>
<dbReference type="InParanoid" id="M1CUP0"/>